<evidence type="ECO:0000256" key="5">
    <source>
        <dbReference type="SAM" id="Phobius"/>
    </source>
</evidence>
<dbReference type="Proteomes" id="UP000230551">
    <property type="component" value="Unassembled WGS sequence"/>
</dbReference>
<proteinExistence type="predicted"/>
<feature type="transmembrane region" description="Helical" evidence="5">
    <location>
        <begin position="43"/>
        <end position="66"/>
    </location>
</feature>
<feature type="transmembrane region" description="Helical" evidence="5">
    <location>
        <begin position="313"/>
        <end position="334"/>
    </location>
</feature>
<feature type="transmembrane region" description="Helical" evidence="5">
    <location>
        <begin position="103"/>
        <end position="123"/>
    </location>
</feature>
<feature type="transmembrane region" description="Helical" evidence="5">
    <location>
        <begin position="384"/>
        <end position="403"/>
    </location>
</feature>
<gene>
    <name evidence="7" type="ORF">CQY22_011190</name>
</gene>
<evidence type="ECO:0000256" key="1">
    <source>
        <dbReference type="ARBA" id="ARBA00004651"/>
    </source>
</evidence>
<evidence type="ECO:0000259" key="6">
    <source>
        <dbReference type="PROSITE" id="PS50850"/>
    </source>
</evidence>
<dbReference type="PANTHER" id="PTHR43826">
    <property type="entry name" value="GLUCOSE-6-PHOSPHATE EXCHANGER SLC37A4"/>
    <property type="match status" value="1"/>
</dbReference>
<dbReference type="OrthoDB" id="4332123at2"/>
<keyword evidence="2 5" id="KW-0812">Transmembrane</keyword>
<dbReference type="GO" id="GO:0061513">
    <property type="term" value="F:glucose 6-phosphate:phosphate antiporter activity"/>
    <property type="evidence" value="ECO:0007669"/>
    <property type="project" value="TreeGrafter"/>
</dbReference>
<dbReference type="InterPro" id="IPR020846">
    <property type="entry name" value="MFS_dom"/>
</dbReference>
<dbReference type="Gene3D" id="1.20.1250.20">
    <property type="entry name" value="MFS general substrate transporter like domains"/>
    <property type="match status" value="2"/>
</dbReference>
<feature type="transmembrane region" description="Helical" evidence="5">
    <location>
        <begin position="255"/>
        <end position="277"/>
    </location>
</feature>
<name>A0A2G5P993_9MYCO</name>
<dbReference type="Pfam" id="PF07690">
    <property type="entry name" value="MFS_1"/>
    <property type="match status" value="1"/>
</dbReference>
<feature type="transmembrane region" description="Helical" evidence="5">
    <location>
        <begin position="222"/>
        <end position="243"/>
    </location>
</feature>
<accession>A0A2G5P993</accession>
<organism evidence="7 8">
    <name type="scientific">Mycolicibacterium brumae</name>
    <dbReference type="NCBI Taxonomy" id="85968"/>
    <lineage>
        <taxon>Bacteria</taxon>
        <taxon>Bacillati</taxon>
        <taxon>Actinomycetota</taxon>
        <taxon>Actinomycetes</taxon>
        <taxon>Mycobacteriales</taxon>
        <taxon>Mycobacteriaceae</taxon>
        <taxon>Mycolicibacterium</taxon>
    </lineage>
</organism>
<feature type="transmembrane region" description="Helical" evidence="5">
    <location>
        <begin position="135"/>
        <end position="157"/>
    </location>
</feature>
<dbReference type="PROSITE" id="PS50850">
    <property type="entry name" value="MFS"/>
    <property type="match status" value="1"/>
</dbReference>
<dbReference type="AlphaFoldDB" id="A0A2G5P993"/>
<dbReference type="GO" id="GO:0005886">
    <property type="term" value="C:plasma membrane"/>
    <property type="evidence" value="ECO:0007669"/>
    <property type="project" value="UniProtKB-SubCell"/>
</dbReference>
<reference evidence="7 8" key="1">
    <citation type="journal article" date="2017" name="Infect. Genet. Evol.">
        <title>The new phylogeny of the genus Mycobacterium: The old and the news.</title>
        <authorList>
            <person name="Tortoli E."/>
            <person name="Fedrizzi T."/>
            <person name="Meehan C.J."/>
            <person name="Trovato A."/>
            <person name="Grottola A."/>
            <person name="Giacobazzi E."/>
            <person name="Serpini G.F."/>
            <person name="Tagliazucchi S."/>
            <person name="Fabio A."/>
            <person name="Bettua C."/>
            <person name="Bertorelli R."/>
            <person name="Frascaro F."/>
            <person name="De Sanctis V."/>
            <person name="Pecorari M."/>
            <person name="Jousson O."/>
            <person name="Segata N."/>
            <person name="Cirillo D.M."/>
        </authorList>
    </citation>
    <scope>NUCLEOTIDE SEQUENCE [LARGE SCALE GENOMIC DNA]</scope>
    <source>
        <strain evidence="7 8">CIP1034565</strain>
    </source>
</reference>
<dbReference type="EMBL" id="PDCN02000013">
    <property type="protein sequence ID" value="PIB74922.1"/>
    <property type="molecule type" value="Genomic_DNA"/>
</dbReference>
<dbReference type="SUPFAM" id="SSF103473">
    <property type="entry name" value="MFS general substrate transporter"/>
    <property type="match status" value="1"/>
</dbReference>
<dbReference type="CDD" id="cd06174">
    <property type="entry name" value="MFS"/>
    <property type="match status" value="1"/>
</dbReference>
<dbReference type="RefSeq" id="WP_090585515.1">
    <property type="nucleotide sequence ID" value="NZ_CP104302.1"/>
</dbReference>
<feature type="transmembrane region" description="Helical" evidence="5">
    <location>
        <begin position="163"/>
        <end position="182"/>
    </location>
</feature>
<feature type="transmembrane region" description="Helical" evidence="5">
    <location>
        <begin position="73"/>
        <end position="91"/>
    </location>
</feature>
<sequence>MGKRAWVVWSAGLLAYVVAVLNRTSLGVSGLDAADRFHVAPGVLSSFVVLQVVVYAAAQIPAGLLLDRYGSRAMIVTGGLLMAGGQFALALTESLPAAMAARALLGLGDAFTFISVLRLVPYWFPERQVPLVNQLTGICGQLGQVLSALPFLAVLLGHGWTTAYLSAAALGVLTVVLALTLVRNTPSPRRYRSARVARMRSAGISDTWHNLRTVWMRPGTRLGFYIHMGSQFSVTVFTLMWGVPYLTAAQGLSRSAAGAMLVVSVATAIIAGVIIGIVTGRRPHRRSRLVLAIISSNALIWTIVLALPGPAPLWLLVVLVVVISIGGPGSMVGFDFARSFNPSSILGTAQGVVNMGGFVASLLVIQAMGLIIGATGGYSFESFRLAWCVQYVVWGLTALAILISRRKTRRTVGDIEESRYLLEYFDPADEPRSRRRAN</sequence>
<dbReference type="STRING" id="85968.GCA_900073015_00492"/>
<evidence type="ECO:0000256" key="3">
    <source>
        <dbReference type="ARBA" id="ARBA00022989"/>
    </source>
</evidence>
<keyword evidence="4 5" id="KW-0472">Membrane</keyword>
<keyword evidence="8" id="KW-1185">Reference proteome</keyword>
<dbReference type="PANTHER" id="PTHR43826:SF3">
    <property type="entry name" value="GLUCOSE-6-PHOSPHATE EXCHANGER SLC37A4"/>
    <property type="match status" value="1"/>
</dbReference>
<dbReference type="InterPro" id="IPR036259">
    <property type="entry name" value="MFS_trans_sf"/>
</dbReference>
<comment type="subcellular location">
    <subcellularLocation>
        <location evidence="1">Cell membrane</location>
        <topology evidence="1">Multi-pass membrane protein</topology>
    </subcellularLocation>
</comment>
<dbReference type="GO" id="GO:0035435">
    <property type="term" value="P:phosphate ion transmembrane transport"/>
    <property type="evidence" value="ECO:0007669"/>
    <property type="project" value="TreeGrafter"/>
</dbReference>
<feature type="transmembrane region" description="Helical" evidence="5">
    <location>
        <begin position="355"/>
        <end position="378"/>
    </location>
</feature>
<protein>
    <submittedName>
        <fullName evidence="7">MFS transporter</fullName>
    </submittedName>
</protein>
<evidence type="ECO:0000313" key="7">
    <source>
        <dbReference type="EMBL" id="PIB74922.1"/>
    </source>
</evidence>
<comment type="caution">
    <text evidence="7">The sequence shown here is derived from an EMBL/GenBank/DDBJ whole genome shotgun (WGS) entry which is preliminary data.</text>
</comment>
<dbReference type="InterPro" id="IPR011701">
    <property type="entry name" value="MFS"/>
</dbReference>
<dbReference type="InterPro" id="IPR051337">
    <property type="entry name" value="OPA_Antiporter"/>
</dbReference>
<keyword evidence="3 5" id="KW-1133">Transmembrane helix</keyword>
<feature type="domain" description="Major facilitator superfamily (MFS) profile" evidence="6">
    <location>
        <begin position="8"/>
        <end position="412"/>
    </location>
</feature>
<evidence type="ECO:0000256" key="4">
    <source>
        <dbReference type="ARBA" id="ARBA00023136"/>
    </source>
</evidence>
<evidence type="ECO:0000313" key="8">
    <source>
        <dbReference type="Proteomes" id="UP000230551"/>
    </source>
</evidence>
<feature type="transmembrane region" description="Helical" evidence="5">
    <location>
        <begin position="289"/>
        <end position="307"/>
    </location>
</feature>
<evidence type="ECO:0000256" key="2">
    <source>
        <dbReference type="ARBA" id="ARBA00022692"/>
    </source>
</evidence>